<evidence type="ECO:0000256" key="8">
    <source>
        <dbReference type="ARBA" id="ARBA00023112"/>
    </source>
</evidence>
<keyword evidence="11" id="KW-0547">Nucleotide-binding</keyword>
<keyword evidence="8" id="KW-0921">Nickel transport</keyword>
<evidence type="ECO:0000313" key="12">
    <source>
        <dbReference type="Proteomes" id="UP000563151"/>
    </source>
</evidence>
<comment type="caution">
    <text evidence="11">The sequence shown here is derived from an EMBL/GenBank/DDBJ whole genome shotgun (WGS) entry which is preliminary data.</text>
</comment>
<dbReference type="EMBL" id="JAAZWO010000023">
    <property type="protein sequence ID" value="MBC2399150.1"/>
    <property type="molecule type" value="Genomic_DNA"/>
</dbReference>
<keyword evidence="6" id="KW-1278">Translocase</keyword>
<dbReference type="Proteomes" id="UP000563151">
    <property type="component" value="Unassembled WGS sequence"/>
</dbReference>
<organism evidence="11 12">
    <name type="scientific">Clostridium tetanomorphum</name>
    <dbReference type="NCBI Taxonomy" id="1553"/>
    <lineage>
        <taxon>Bacteria</taxon>
        <taxon>Bacillati</taxon>
        <taxon>Bacillota</taxon>
        <taxon>Clostridia</taxon>
        <taxon>Eubacteriales</taxon>
        <taxon>Clostridiaceae</taxon>
        <taxon>Clostridium</taxon>
    </lineage>
</organism>
<dbReference type="GO" id="GO:0015675">
    <property type="term" value="P:nickel cation transport"/>
    <property type="evidence" value="ECO:0007669"/>
    <property type="project" value="UniProtKB-KW"/>
</dbReference>
<evidence type="ECO:0000313" key="11">
    <source>
        <dbReference type="EMBL" id="MBC2399150.1"/>
    </source>
</evidence>
<comment type="similarity">
    <text evidence="2">Belongs to the ABC transporter superfamily.</text>
</comment>
<feature type="domain" description="ABC transporter" evidence="10">
    <location>
        <begin position="22"/>
        <end position="140"/>
    </location>
</feature>
<sequence length="151" mass="16947">MKILLVKNLTVSLNKTEEKIIDHISFEVFDNEIIGIAGESGSGKSTLSLSILGLLNSETFRVSGNVFYKGNDILAFSKKNREKLLGKEMTLVLQNPMTAFDPTVSVGKQMVETIKTVKNINFSEARKISIESLKRMNMKNEQDILMPFLFN</sequence>
<dbReference type="GO" id="GO:0016887">
    <property type="term" value="F:ATP hydrolysis activity"/>
    <property type="evidence" value="ECO:0007669"/>
    <property type="project" value="InterPro"/>
</dbReference>
<dbReference type="Pfam" id="PF00005">
    <property type="entry name" value="ABC_tran"/>
    <property type="match status" value="1"/>
</dbReference>
<dbReference type="GO" id="GO:0016020">
    <property type="term" value="C:membrane"/>
    <property type="evidence" value="ECO:0007669"/>
    <property type="project" value="UniProtKB-SubCell"/>
</dbReference>
<dbReference type="GO" id="GO:0005524">
    <property type="term" value="F:ATP binding"/>
    <property type="evidence" value="ECO:0007669"/>
    <property type="project" value="UniProtKB-KW"/>
</dbReference>
<dbReference type="PANTHER" id="PTHR43297:SF13">
    <property type="entry name" value="NICKEL ABC TRANSPORTER, ATP-BINDING PROTEIN"/>
    <property type="match status" value="1"/>
</dbReference>
<dbReference type="InterPro" id="IPR027417">
    <property type="entry name" value="P-loop_NTPase"/>
</dbReference>
<dbReference type="RefSeq" id="WP_051593163.1">
    <property type="nucleotide sequence ID" value="NZ_JAAZWO010000023.1"/>
</dbReference>
<evidence type="ECO:0000256" key="1">
    <source>
        <dbReference type="ARBA" id="ARBA00004370"/>
    </source>
</evidence>
<evidence type="ECO:0000256" key="4">
    <source>
        <dbReference type="ARBA" id="ARBA00022475"/>
    </source>
</evidence>
<keyword evidence="12" id="KW-1185">Reference proteome</keyword>
<comment type="subcellular location">
    <subcellularLocation>
        <location evidence="1">Membrane</location>
    </subcellularLocation>
</comment>
<protein>
    <submittedName>
        <fullName evidence="11">ABC transporter ATP-binding protein</fullName>
    </submittedName>
</protein>
<keyword evidence="9" id="KW-0472">Membrane</keyword>
<evidence type="ECO:0000256" key="3">
    <source>
        <dbReference type="ARBA" id="ARBA00022448"/>
    </source>
</evidence>
<evidence type="ECO:0000256" key="6">
    <source>
        <dbReference type="ARBA" id="ARBA00022967"/>
    </source>
</evidence>
<dbReference type="Gene3D" id="3.40.50.300">
    <property type="entry name" value="P-loop containing nucleotide triphosphate hydrolases"/>
    <property type="match status" value="1"/>
</dbReference>
<dbReference type="AlphaFoldDB" id="A0A923E9W3"/>
<keyword evidence="3" id="KW-0813">Transport</keyword>
<dbReference type="SUPFAM" id="SSF52540">
    <property type="entry name" value="P-loop containing nucleoside triphosphate hydrolases"/>
    <property type="match status" value="1"/>
</dbReference>
<name>A0A923E9W3_CLOTT</name>
<evidence type="ECO:0000256" key="7">
    <source>
        <dbReference type="ARBA" id="ARBA00023065"/>
    </source>
</evidence>
<evidence type="ECO:0000256" key="5">
    <source>
        <dbReference type="ARBA" id="ARBA00022596"/>
    </source>
</evidence>
<dbReference type="InterPro" id="IPR050388">
    <property type="entry name" value="ABC_Ni/Peptide_Import"/>
</dbReference>
<dbReference type="InterPro" id="IPR003439">
    <property type="entry name" value="ABC_transporter-like_ATP-bd"/>
</dbReference>
<evidence type="ECO:0000259" key="10">
    <source>
        <dbReference type="Pfam" id="PF00005"/>
    </source>
</evidence>
<gene>
    <name evidence="11" type="ORF">HGG79_15420</name>
</gene>
<reference evidence="11 12" key="1">
    <citation type="submission" date="2020-04" db="EMBL/GenBank/DDBJ databases">
        <title>Genomic insights into acetone-butanol-ethanol (ABE) fermentation by sequencing solventogenic clostridia strains.</title>
        <authorList>
            <person name="Brown S."/>
        </authorList>
    </citation>
    <scope>NUCLEOTIDE SEQUENCE [LARGE SCALE GENOMIC DNA]</scope>
    <source>
        <strain evidence="11 12">DJ011</strain>
    </source>
</reference>
<keyword evidence="11" id="KW-0067">ATP-binding</keyword>
<keyword evidence="4" id="KW-1003">Cell membrane</keyword>
<dbReference type="PANTHER" id="PTHR43297">
    <property type="entry name" value="OLIGOPEPTIDE TRANSPORT ATP-BINDING PROTEIN APPD"/>
    <property type="match status" value="1"/>
</dbReference>
<evidence type="ECO:0000256" key="9">
    <source>
        <dbReference type="ARBA" id="ARBA00023136"/>
    </source>
</evidence>
<keyword evidence="5" id="KW-0533">Nickel</keyword>
<keyword evidence="7" id="KW-0406">Ion transport</keyword>
<evidence type="ECO:0000256" key="2">
    <source>
        <dbReference type="ARBA" id="ARBA00005417"/>
    </source>
</evidence>
<proteinExistence type="inferred from homology"/>
<accession>A0A923E9W3</accession>